<sequence length="520" mass="54379">AEPWKKARGEPELPPRLVPPLASGLRSRSETCPVPQAELLSSCLSQRPPALALLRGQTGRHGLPAAARPVHGSGSGAWPGHLGAQTHEPLLCFQTVIKEGVLAKQSSSFQRSKRRYFKLRGRTLYYAKTAKVSVWRLSTPGCRHVGAGTGPPSGRRCPVSRDATAPGRQWSRSWVCGSSRWGGLPGGSGCLEAGDRPDGPWPALTGPVSLQSIIFDEVDLTDASVAECSTKNVNNSFTDGFPLGRPVSSSAWLFCHLLFSESRSFGVRPPAGNRLRQLSASAARAWVLLLAGGGHLVWLRSPQEPAGGARAACSSVCPASSRTLRRLLRGAAAVRPPWLPSLPGLLGTGAGHASAWSVSCCGVLPDVALGPSLTCGAIRNRVPEGAPAGPPPPGSEAALCCSVGAFFRVLLSLLVPPALTEKLRPLFLEQEEQALSQGAPVFAKCGALLKLAPACDTRVQRARQRPPEACGPGLRESPAALALARAGSCDFESHLLRTQGVGGPVPPTCALLGVEATLPA</sequence>
<evidence type="ECO:0000313" key="3">
    <source>
        <dbReference type="Proteomes" id="UP000700334"/>
    </source>
</evidence>
<evidence type="ECO:0000313" key="2">
    <source>
        <dbReference type="EMBL" id="KAG8515579.1"/>
    </source>
</evidence>
<dbReference type="InterPro" id="IPR011993">
    <property type="entry name" value="PH-like_dom_sf"/>
</dbReference>
<keyword evidence="2" id="KW-0808">Transferase</keyword>
<dbReference type="GO" id="GO:0016301">
    <property type="term" value="F:kinase activity"/>
    <property type="evidence" value="ECO:0007669"/>
    <property type="project" value="UniProtKB-KW"/>
</dbReference>
<organism evidence="2 3">
    <name type="scientific">Galemys pyrenaicus</name>
    <name type="common">Iberian desman</name>
    <name type="synonym">Pyrenean desman</name>
    <dbReference type="NCBI Taxonomy" id="202257"/>
    <lineage>
        <taxon>Eukaryota</taxon>
        <taxon>Metazoa</taxon>
        <taxon>Chordata</taxon>
        <taxon>Craniata</taxon>
        <taxon>Vertebrata</taxon>
        <taxon>Euteleostomi</taxon>
        <taxon>Mammalia</taxon>
        <taxon>Eutheria</taxon>
        <taxon>Laurasiatheria</taxon>
        <taxon>Eulipotyphla</taxon>
        <taxon>Talpidae</taxon>
        <taxon>Galemys</taxon>
    </lineage>
</organism>
<keyword evidence="3" id="KW-1185">Reference proteome</keyword>
<dbReference type="OrthoDB" id="196165at2759"/>
<accession>A0A8J6A528</accession>
<protein>
    <submittedName>
        <fullName evidence="2">Diacylglycerol kinase delta</fullName>
    </submittedName>
</protein>
<keyword evidence="2" id="KW-0418">Kinase</keyword>
<comment type="caution">
    <text evidence="2">The sequence shown here is derived from an EMBL/GenBank/DDBJ whole genome shotgun (WGS) entry which is preliminary data.</text>
</comment>
<feature type="compositionally biased region" description="Basic and acidic residues" evidence="1">
    <location>
        <begin position="1"/>
        <end position="13"/>
    </location>
</feature>
<reference evidence="2" key="1">
    <citation type="journal article" date="2021" name="Evol. Appl.">
        <title>The genome of the Pyrenean desman and the effects of bottlenecks and inbreeding on the genomic landscape of an endangered species.</title>
        <authorList>
            <person name="Escoda L."/>
            <person name="Castresana J."/>
        </authorList>
    </citation>
    <scope>NUCLEOTIDE SEQUENCE</scope>
    <source>
        <strain evidence="2">IBE-C5619</strain>
    </source>
</reference>
<gene>
    <name evidence="2" type="ORF">J0S82_013554</name>
</gene>
<feature type="region of interest" description="Disordered" evidence="1">
    <location>
        <begin position="1"/>
        <end position="24"/>
    </location>
</feature>
<dbReference type="SUPFAM" id="SSF50729">
    <property type="entry name" value="PH domain-like"/>
    <property type="match status" value="1"/>
</dbReference>
<feature type="non-terminal residue" evidence="2">
    <location>
        <position position="520"/>
    </location>
</feature>
<dbReference type="Gene3D" id="2.30.29.30">
    <property type="entry name" value="Pleckstrin-homology domain (PH domain)/Phosphotyrosine-binding domain (PTB)"/>
    <property type="match status" value="1"/>
</dbReference>
<proteinExistence type="predicted"/>
<evidence type="ECO:0000256" key="1">
    <source>
        <dbReference type="SAM" id="MobiDB-lite"/>
    </source>
</evidence>
<dbReference type="Proteomes" id="UP000700334">
    <property type="component" value="Unassembled WGS sequence"/>
</dbReference>
<dbReference type="AlphaFoldDB" id="A0A8J6A528"/>
<name>A0A8J6A528_GALPY</name>
<dbReference type="EMBL" id="JAGFMF010011706">
    <property type="protein sequence ID" value="KAG8515579.1"/>
    <property type="molecule type" value="Genomic_DNA"/>
</dbReference>